<reference evidence="2 3" key="1">
    <citation type="journal article" date="2024" name="Front Chem Biol">
        <title>Unveiling the potential of Daldinia eschscholtzii MFLUCC 19-0629 through bioactivity and bioinformatics studies for enhanced sustainable agriculture production.</title>
        <authorList>
            <person name="Brooks S."/>
            <person name="Weaver J.A."/>
            <person name="Klomchit A."/>
            <person name="Alharthi S.A."/>
            <person name="Onlamun T."/>
            <person name="Nurani R."/>
            <person name="Vong T.K."/>
            <person name="Alberti F."/>
            <person name="Greco C."/>
        </authorList>
    </citation>
    <scope>NUCLEOTIDE SEQUENCE [LARGE SCALE GENOMIC DNA]</scope>
    <source>
        <strain evidence="2">MFLUCC 19-0629</strain>
    </source>
</reference>
<dbReference type="AlphaFoldDB" id="A0AAX6M933"/>
<keyword evidence="3" id="KW-1185">Reference proteome</keyword>
<evidence type="ECO:0000313" key="2">
    <source>
        <dbReference type="EMBL" id="KAK6949188.1"/>
    </source>
</evidence>
<feature type="compositionally biased region" description="Polar residues" evidence="1">
    <location>
        <begin position="95"/>
        <end position="108"/>
    </location>
</feature>
<organism evidence="2 3">
    <name type="scientific">Daldinia eschscholtzii</name>
    <dbReference type="NCBI Taxonomy" id="292717"/>
    <lineage>
        <taxon>Eukaryota</taxon>
        <taxon>Fungi</taxon>
        <taxon>Dikarya</taxon>
        <taxon>Ascomycota</taxon>
        <taxon>Pezizomycotina</taxon>
        <taxon>Sordariomycetes</taxon>
        <taxon>Xylariomycetidae</taxon>
        <taxon>Xylariales</taxon>
        <taxon>Hypoxylaceae</taxon>
        <taxon>Daldinia</taxon>
    </lineage>
</organism>
<evidence type="ECO:0000256" key="1">
    <source>
        <dbReference type="SAM" id="MobiDB-lite"/>
    </source>
</evidence>
<gene>
    <name evidence="2" type="ORF">Daesc_009262</name>
</gene>
<proteinExistence type="predicted"/>
<evidence type="ECO:0000313" key="3">
    <source>
        <dbReference type="Proteomes" id="UP001369815"/>
    </source>
</evidence>
<protein>
    <submittedName>
        <fullName evidence="2">Uncharacterized protein</fullName>
    </submittedName>
</protein>
<dbReference type="Proteomes" id="UP001369815">
    <property type="component" value="Unassembled WGS sequence"/>
</dbReference>
<feature type="region of interest" description="Disordered" evidence="1">
    <location>
        <begin position="90"/>
        <end position="130"/>
    </location>
</feature>
<accession>A0AAX6M933</accession>
<dbReference type="EMBL" id="JBANMG010000009">
    <property type="protein sequence ID" value="KAK6949188.1"/>
    <property type="molecule type" value="Genomic_DNA"/>
</dbReference>
<comment type="caution">
    <text evidence="2">The sequence shown here is derived from an EMBL/GenBank/DDBJ whole genome shotgun (WGS) entry which is preliminary data.</text>
</comment>
<name>A0AAX6M933_9PEZI</name>
<sequence>MASALRGIGTWVQLVDTPQTNEIRSTKISSKELEAECPEVSKQNGNDRDLRIRAWVSNFDLDFWHGPKNVPNDRLDHSLFRNQVLSYVIPEASPPSENDMQPTQLSSKSKLRPQYSDLQKVPVDGSNRRY</sequence>